<feature type="transmembrane region" description="Helical" evidence="5">
    <location>
        <begin position="369"/>
        <end position="388"/>
    </location>
</feature>
<evidence type="ECO:0000256" key="1">
    <source>
        <dbReference type="ARBA" id="ARBA00004141"/>
    </source>
</evidence>
<keyword evidence="3 5" id="KW-1133">Transmembrane helix</keyword>
<evidence type="ECO:0000313" key="7">
    <source>
        <dbReference type="EMBL" id="MBK0403964.1"/>
    </source>
</evidence>
<feature type="domain" description="STAS" evidence="6">
    <location>
        <begin position="457"/>
        <end position="535"/>
    </location>
</feature>
<feature type="transmembrane region" description="Helical" evidence="5">
    <location>
        <begin position="149"/>
        <end position="177"/>
    </location>
</feature>
<dbReference type="RefSeq" id="WP_200506807.1">
    <property type="nucleotide sequence ID" value="NZ_JAEHFX010000007.1"/>
</dbReference>
<dbReference type="InterPro" id="IPR011547">
    <property type="entry name" value="SLC26A/SulP_dom"/>
</dbReference>
<name>A0ABS1C3M5_9BACT</name>
<feature type="transmembrane region" description="Helical" evidence="5">
    <location>
        <begin position="268"/>
        <end position="289"/>
    </location>
</feature>
<reference evidence="7 8" key="1">
    <citation type="submission" date="2020-12" db="EMBL/GenBank/DDBJ databases">
        <title>Bacterial novel species Adhaeribacter sp. BT258 isolated from soil.</title>
        <authorList>
            <person name="Jung H.-Y."/>
        </authorList>
    </citation>
    <scope>NUCLEOTIDE SEQUENCE [LARGE SCALE GENOMIC DNA]</scope>
    <source>
        <strain evidence="7 8">BT258</strain>
    </source>
</reference>
<evidence type="ECO:0000256" key="4">
    <source>
        <dbReference type="ARBA" id="ARBA00023136"/>
    </source>
</evidence>
<dbReference type="InterPro" id="IPR002645">
    <property type="entry name" value="STAS_dom"/>
</dbReference>
<keyword evidence="4 5" id="KW-0472">Membrane</keyword>
<evidence type="ECO:0000256" key="5">
    <source>
        <dbReference type="SAM" id="Phobius"/>
    </source>
</evidence>
<dbReference type="InterPro" id="IPR001902">
    <property type="entry name" value="SLC26A/SulP_fam"/>
</dbReference>
<dbReference type="Gene3D" id="3.30.750.24">
    <property type="entry name" value="STAS domain"/>
    <property type="match status" value="1"/>
</dbReference>
<accession>A0ABS1C3M5</accession>
<dbReference type="InterPro" id="IPR036513">
    <property type="entry name" value="STAS_dom_sf"/>
</dbReference>
<feature type="transmembrane region" description="Helical" evidence="5">
    <location>
        <begin position="198"/>
        <end position="216"/>
    </location>
</feature>
<organism evidence="7 8">
    <name type="scientific">Adhaeribacter terrigena</name>
    <dbReference type="NCBI Taxonomy" id="2793070"/>
    <lineage>
        <taxon>Bacteria</taxon>
        <taxon>Pseudomonadati</taxon>
        <taxon>Bacteroidota</taxon>
        <taxon>Cytophagia</taxon>
        <taxon>Cytophagales</taxon>
        <taxon>Hymenobacteraceae</taxon>
        <taxon>Adhaeribacter</taxon>
    </lineage>
</organism>
<dbReference type="Proteomes" id="UP000644147">
    <property type="component" value="Unassembled WGS sequence"/>
</dbReference>
<proteinExistence type="predicted"/>
<dbReference type="PROSITE" id="PS50801">
    <property type="entry name" value="STAS"/>
    <property type="match status" value="1"/>
</dbReference>
<dbReference type="SUPFAM" id="SSF52091">
    <property type="entry name" value="SpoIIaa-like"/>
    <property type="match status" value="1"/>
</dbReference>
<comment type="caution">
    <text evidence="7">The sequence shown here is derived from an EMBL/GenBank/DDBJ whole genome shotgun (WGS) entry which is preliminary data.</text>
</comment>
<gene>
    <name evidence="7" type="ORF">I5M27_13295</name>
</gene>
<dbReference type="EMBL" id="JAEHFX010000007">
    <property type="protein sequence ID" value="MBK0403964.1"/>
    <property type="molecule type" value="Genomic_DNA"/>
</dbReference>
<protein>
    <submittedName>
        <fullName evidence="7">SulP family inorganic anion transporter</fullName>
    </submittedName>
</protein>
<feature type="transmembrane region" description="Helical" evidence="5">
    <location>
        <begin position="309"/>
        <end position="332"/>
    </location>
</feature>
<dbReference type="Pfam" id="PF01740">
    <property type="entry name" value="STAS"/>
    <property type="match status" value="1"/>
</dbReference>
<keyword evidence="8" id="KW-1185">Reference proteome</keyword>
<dbReference type="PANTHER" id="PTHR11814">
    <property type="entry name" value="SULFATE TRANSPORTER"/>
    <property type="match status" value="1"/>
</dbReference>
<evidence type="ECO:0000259" key="6">
    <source>
        <dbReference type="PROSITE" id="PS50801"/>
    </source>
</evidence>
<feature type="transmembrane region" description="Helical" evidence="5">
    <location>
        <begin position="66"/>
        <end position="89"/>
    </location>
</feature>
<sequence>MAVPPENQTEKEKVKLPEDLLPGEVALRHTVARYFQKHIKKATFKDDLNAGLTVAMNEIPDGMACGLLAGVSPIMGLFAAVWGCLAGGLFNSSKLMIISTTSAAAFLLFQLTQTYPEEQRVDAIILLVILSGAIMIIMGLLKLGNLVRFVSYSVITGFLAGISVLTILSQLPTLFGFAAEGSNKIMQTINLFQHLDRTNWHALIPGLATIILMILLPKTPLGNKSAIVAIALPSLLVFFLKWNNVELVSDVGEIPSGLPPLRLPDFSLLDTALFSGAFSLAFVTLIQAAGVSQSVPNPDGSRSNTSKDFISQGIANVSSGMLGGIGVGGSLGSTSLNIISGAKSRWAAIFSALLVLALILLLPKLVGNVAMPVLAAIMIFAMASALNFEENKQVWNAGLASRIGLIGTFLITLFMPIQVAVLIGVILSFTLYFFTSSQLVKLHRRRLLPDGSFEEIAVPEQLENATIHIFAVDGDLHFAGARMLEHQWPKISRETQHPVIILELRGRNNIGATLIEVLEKFYEKIKQANGRFYITELGANSYASFNIQAASEVLHGMYIRKKEAIIGRSTRQVVLEAQRWLASIGSQEKDDPQTVAGPDNAERS</sequence>
<feature type="transmembrane region" description="Helical" evidence="5">
    <location>
        <begin position="409"/>
        <end position="434"/>
    </location>
</feature>
<dbReference type="Pfam" id="PF00916">
    <property type="entry name" value="Sulfate_transp"/>
    <property type="match status" value="1"/>
</dbReference>
<evidence type="ECO:0000256" key="2">
    <source>
        <dbReference type="ARBA" id="ARBA00022692"/>
    </source>
</evidence>
<feature type="transmembrane region" description="Helical" evidence="5">
    <location>
        <begin position="95"/>
        <end position="111"/>
    </location>
</feature>
<feature type="transmembrane region" description="Helical" evidence="5">
    <location>
        <begin position="344"/>
        <end position="363"/>
    </location>
</feature>
<evidence type="ECO:0000256" key="3">
    <source>
        <dbReference type="ARBA" id="ARBA00022989"/>
    </source>
</evidence>
<comment type="subcellular location">
    <subcellularLocation>
        <location evidence="1">Membrane</location>
        <topology evidence="1">Multi-pass membrane protein</topology>
    </subcellularLocation>
</comment>
<evidence type="ECO:0000313" key="8">
    <source>
        <dbReference type="Proteomes" id="UP000644147"/>
    </source>
</evidence>
<feature type="transmembrane region" description="Helical" evidence="5">
    <location>
        <begin position="222"/>
        <end position="240"/>
    </location>
</feature>
<feature type="transmembrane region" description="Helical" evidence="5">
    <location>
        <begin position="123"/>
        <end position="143"/>
    </location>
</feature>
<keyword evidence="2 5" id="KW-0812">Transmembrane</keyword>